<dbReference type="RefSeq" id="WP_055053510.1">
    <property type="nucleotide sequence ID" value="NZ_CYZA01000009.1"/>
</dbReference>
<evidence type="ECO:0008006" key="3">
    <source>
        <dbReference type="Google" id="ProtNLM"/>
    </source>
</evidence>
<dbReference type="EMBL" id="CYZA01000009">
    <property type="protein sequence ID" value="CUO04871.1"/>
    <property type="molecule type" value="Genomic_DNA"/>
</dbReference>
<dbReference type="Gene3D" id="2.60.40.10">
    <property type="entry name" value="Immunoglobulins"/>
    <property type="match status" value="2"/>
</dbReference>
<evidence type="ECO:0000313" key="2">
    <source>
        <dbReference type="Proteomes" id="UP000095447"/>
    </source>
</evidence>
<proteinExistence type="predicted"/>
<organism evidence="1 2">
    <name type="scientific">Blautia obeum</name>
    <dbReference type="NCBI Taxonomy" id="40520"/>
    <lineage>
        <taxon>Bacteria</taxon>
        <taxon>Bacillati</taxon>
        <taxon>Bacillota</taxon>
        <taxon>Clostridia</taxon>
        <taxon>Lachnospirales</taxon>
        <taxon>Lachnospiraceae</taxon>
        <taxon>Blautia</taxon>
    </lineage>
</organism>
<reference evidence="1 2" key="1">
    <citation type="submission" date="2015-09" db="EMBL/GenBank/DDBJ databases">
        <authorList>
            <consortium name="Pathogen Informatics"/>
        </authorList>
    </citation>
    <scope>NUCLEOTIDE SEQUENCE [LARGE SCALE GENOMIC DNA]</scope>
    <source>
        <strain evidence="1 2">2789STDY5608838</strain>
    </source>
</reference>
<dbReference type="InterPro" id="IPR013783">
    <property type="entry name" value="Ig-like_fold"/>
</dbReference>
<sequence length="402" mass="46175">MKKDYIRKSSVIVWMVVLILVSFCFSFVKPGSVFAAADTPGRVTMQDISSPAFGQVKLVWKKADNVTDYYIYYKEKKSGKWTKLASVKAGTTSYVHKSSAKYPLTTGRSYAYTVKAYNSASQKYGAYDKRGIMIQILPETVKLNKAKVNSDKISVNLSWSKAGGCDAYEIYRRTYRSSWKRIARVKSNTLKYKDTTPLRGWANYYAVCGYDSKTKTTGNRSNILFAVLDSPQFTFPTVRDAYVDVLRAVKAGDKTGMIEPMPYGAVNLEYFVFDMNNDSIPELIVGSDCPWEEGDKTYTRKICQLYTCEKTGSGYKSKRMSGYFWDPQMSEKHDYLYENYYWYSKSVNFKYLWFIDKEDNILKQYSEPLNYKVGSKELIDFDSRNRKPVWTKITDTSALSGL</sequence>
<accession>A0A174BUP0</accession>
<protein>
    <recommendedName>
        <fullName evidence="3">Fibronectin type III domain-containing protein</fullName>
    </recommendedName>
</protein>
<dbReference type="InterPro" id="IPR003961">
    <property type="entry name" value="FN3_dom"/>
</dbReference>
<gene>
    <name evidence="1" type="ORF">ERS852395_01973</name>
</gene>
<dbReference type="AlphaFoldDB" id="A0A174BUP0"/>
<dbReference type="CDD" id="cd00063">
    <property type="entry name" value="FN3"/>
    <property type="match status" value="1"/>
</dbReference>
<name>A0A174BUP0_9FIRM</name>
<dbReference type="InterPro" id="IPR036116">
    <property type="entry name" value="FN3_sf"/>
</dbReference>
<dbReference type="SUPFAM" id="SSF49265">
    <property type="entry name" value="Fibronectin type III"/>
    <property type="match status" value="1"/>
</dbReference>
<dbReference type="Proteomes" id="UP000095447">
    <property type="component" value="Unassembled WGS sequence"/>
</dbReference>
<evidence type="ECO:0000313" key="1">
    <source>
        <dbReference type="EMBL" id="CUO04871.1"/>
    </source>
</evidence>